<feature type="binding site" evidence="10">
    <location>
        <position position="139"/>
    </location>
    <ligand>
        <name>[4Fe-4S] cluster</name>
        <dbReference type="ChEBI" id="CHEBI:49883"/>
        <label>3</label>
    </ligand>
</feature>
<dbReference type="Gene3D" id="1.10.15.40">
    <property type="entry name" value="Electron transport complex subunit B, putative Fe-S cluster"/>
    <property type="match status" value="1"/>
</dbReference>
<keyword evidence="14" id="KW-1185">Reference proteome</keyword>
<accession>A0ABT7XZM3</accession>
<comment type="caution">
    <text evidence="10">Lacks conserved residue(s) required for the propagation of feature annotation.</text>
</comment>
<dbReference type="PROSITE" id="PS51379">
    <property type="entry name" value="4FE4S_FER_2"/>
    <property type="match status" value="2"/>
</dbReference>
<dbReference type="NCBIfam" id="TIGR01944">
    <property type="entry name" value="rnfB"/>
    <property type="match status" value="1"/>
</dbReference>
<comment type="caution">
    <text evidence="13">The sequence shown here is derived from an EMBL/GenBank/DDBJ whole genome shotgun (WGS) entry which is preliminary data.</text>
</comment>
<dbReference type="SUPFAM" id="SSF54862">
    <property type="entry name" value="4Fe-4S ferredoxins"/>
    <property type="match status" value="1"/>
</dbReference>
<organism evidence="13 14">
    <name type="scientific">Vibrio agarivorans</name>
    <dbReference type="NCBI Taxonomy" id="153622"/>
    <lineage>
        <taxon>Bacteria</taxon>
        <taxon>Pseudomonadati</taxon>
        <taxon>Pseudomonadota</taxon>
        <taxon>Gammaproteobacteria</taxon>
        <taxon>Vibrionales</taxon>
        <taxon>Vibrionaceae</taxon>
        <taxon>Vibrio</taxon>
    </lineage>
</organism>
<evidence type="ECO:0000256" key="6">
    <source>
        <dbReference type="ARBA" id="ARBA00022982"/>
    </source>
</evidence>
<keyword evidence="9 10" id="KW-0472">Membrane</keyword>
<feature type="binding site" evidence="10">
    <location>
        <position position="106"/>
    </location>
    <ligand>
        <name>[4Fe-4S] cluster</name>
        <dbReference type="ChEBI" id="CHEBI:49883"/>
        <label>2</label>
    </ligand>
</feature>
<feature type="binding site" evidence="10">
    <location>
        <position position="47"/>
    </location>
    <ligand>
        <name>[4Fe-4S] cluster</name>
        <dbReference type="ChEBI" id="CHEBI:49883"/>
        <label>1</label>
    </ligand>
</feature>
<keyword evidence="8 10" id="KW-0411">Iron-sulfur</keyword>
<evidence type="ECO:0000313" key="13">
    <source>
        <dbReference type="EMBL" id="MDN2481221.1"/>
    </source>
</evidence>
<comment type="subunit">
    <text evidence="10">The complex is composed of six subunits: RnfA, RnfB, RnfC, RnfD, RnfE and RnfG.</text>
</comment>
<dbReference type="PANTHER" id="PTHR43560:SF1">
    <property type="entry name" value="ION-TRANSLOCATING OXIDOREDUCTASE COMPLEX SUBUNIT B"/>
    <property type="match status" value="1"/>
</dbReference>
<evidence type="ECO:0000256" key="5">
    <source>
        <dbReference type="ARBA" id="ARBA00022967"/>
    </source>
</evidence>
<dbReference type="PIRSF" id="PIRSF005784">
    <property type="entry name" value="Elect_transpt_RnfB"/>
    <property type="match status" value="1"/>
</dbReference>
<name>A0ABT7XZM3_9VIBR</name>
<reference evidence="13" key="1">
    <citation type="submission" date="2024-05" db="EMBL/GenBank/DDBJ databases">
        <title>Genome Sequences of Four Agar- Degrading Marine Bacteria.</title>
        <authorList>
            <person name="Phillips E.K."/>
            <person name="Shaffer J.C."/>
            <person name="Henson M.W."/>
            <person name="Temperton B."/>
            <person name="Thrash C.J."/>
            <person name="Martin M.O."/>
        </authorList>
    </citation>
    <scope>NUCLEOTIDE SEQUENCE</scope>
    <source>
        <strain evidence="13">EKP203</strain>
    </source>
</reference>
<evidence type="ECO:0000256" key="9">
    <source>
        <dbReference type="ARBA" id="ARBA00023136"/>
    </source>
</evidence>
<comment type="similarity">
    <text evidence="10">Belongs to the 4Fe4S bacterial-type ferredoxin family. RnfB subfamily.</text>
</comment>
<comment type="subcellular location">
    <subcellularLocation>
        <location evidence="10">Cell inner membrane</location>
    </subcellularLocation>
</comment>
<evidence type="ECO:0000256" key="4">
    <source>
        <dbReference type="ARBA" id="ARBA00022737"/>
    </source>
</evidence>
<keyword evidence="3 10" id="KW-0479">Metal-binding</keyword>
<feature type="binding site" evidence="10">
    <location>
        <position position="109"/>
    </location>
    <ligand>
        <name>[4Fe-4S] cluster</name>
        <dbReference type="ChEBI" id="CHEBI:49883"/>
        <label>2</label>
    </ligand>
</feature>
<feature type="region of interest" description="Hydrophobic" evidence="10">
    <location>
        <begin position="1"/>
        <end position="21"/>
    </location>
</feature>
<feature type="binding site" evidence="10">
    <location>
        <position position="52"/>
    </location>
    <ligand>
        <name>[4Fe-4S] cluster</name>
        <dbReference type="ChEBI" id="CHEBI:49883"/>
        <label>1</label>
    </ligand>
</feature>
<evidence type="ECO:0000256" key="10">
    <source>
        <dbReference type="HAMAP-Rule" id="MF_00463"/>
    </source>
</evidence>
<dbReference type="InterPro" id="IPR050395">
    <property type="entry name" value="4Fe4S_Ferredoxin_RnfB"/>
</dbReference>
<dbReference type="RefSeq" id="WP_289961355.1">
    <property type="nucleotide sequence ID" value="NZ_JAUEOZ010000001.1"/>
</dbReference>
<evidence type="ECO:0000313" key="14">
    <source>
        <dbReference type="Proteomes" id="UP001169719"/>
    </source>
</evidence>
<dbReference type="InterPro" id="IPR010207">
    <property type="entry name" value="Elect_transpt_cplx_RnfB/RsxB"/>
</dbReference>
<keyword evidence="5 10" id="KW-1278">Translocase</keyword>
<comment type="cofactor">
    <cofactor evidence="10">
        <name>[4Fe-4S] cluster</name>
        <dbReference type="ChEBI" id="CHEBI:49883"/>
    </cofactor>
    <text evidence="10">Binds 3 [4Fe-4S] clusters.</text>
</comment>
<proteinExistence type="inferred from homology"/>
<dbReference type="Pfam" id="PF04060">
    <property type="entry name" value="FeS"/>
    <property type="match status" value="1"/>
</dbReference>
<feature type="binding site" evidence="10">
    <location>
        <position position="146"/>
    </location>
    <ligand>
        <name>[4Fe-4S] cluster</name>
        <dbReference type="ChEBI" id="CHEBI:49883"/>
        <label>2</label>
    </ligand>
</feature>
<evidence type="ECO:0000256" key="2">
    <source>
        <dbReference type="ARBA" id="ARBA00022485"/>
    </source>
</evidence>
<dbReference type="InterPro" id="IPR017896">
    <property type="entry name" value="4Fe4S_Fe-S-bd"/>
</dbReference>
<evidence type="ECO:0000256" key="7">
    <source>
        <dbReference type="ARBA" id="ARBA00023004"/>
    </source>
</evidence>
<evidence type="ECO:0000259" key="12">
    <source>
        <dbReference type="PROSITE" id="PS51656"/>
    </source>
</evidence>
<protein>
    <recommendedName>
        <fullName evidence="10">Ion-translocating oxidoreductase complex subunit B</fullName>
        <ecNumber evidence="10">7.-.-.-</ecNumber>
    </recommendedName>
    <alternativeName>
        <fullName evidence="10">Rnf electron transport complex subunit B</fullName>
    </alternativeName>
</protein>
<dbReference type="Pfam" id="PF14697">
    <property type="entry name" value="Fer4_21"/>
    <property type="match status" value="1"/>
</dbReference>
<feature type="binding site" evidence="10">
    <location>
        <position position="44"/>
    </location>
    <ligand>
        <name>[4Fe-4S] cluster</name>
        <dbReference type="ChEBI" id="CHEBI:49883"/>
        <label>1</label>
    </ligand>
</feature>
<gene>
    <name evidence="10" type="primary">rnfB</name>
    <name evidence="13" type="ORF">QWJ08_07415</name>
</gene>
<dbReference type="InterPro" id="IPR007202">
    <property type="entry name" value="4Fe-4S_dom"/>
</dbReference>
<feature type="binding site" evidence="10">
    <location>
        <position position="136"/>
    </location>
    <ligand>
        <name>[4Fe-4S] cluster</name>
        <dbReference type="ChEBI" id="CHEBI:49883"/>
        <label>3</label>
    </ligand>
</feature>
<dbReference type="EC" id="7.-.-.-" evidence="10"/>
<feature type="domain" description="4Fe-4S" evidence="12">
    <location>
        <begin position="27"/>
        <end position="86"/>
    </location>
</feature>
<dbReference type="HAMAP" id="MF_00463">
    <property type="entry name" value="RsxB_RnfB"/>
    <property type="match status" value="1"/>
</dbReference>
<evidence type="ECO:0000256" key="8">
    <source>
        <dbReference type="ARBA" id="ARBA00023014"/>
    </source>
</evidence>
<feature type="domain" description="4Fe-4S ferredoxin-type" evidence="11">
    <location>
        <begin position="97"/>
        <end position="126"/>
    </location>
</feature>
<dbReference type="PANTHER" id="PTHR43560">
    <property type="entry name" value="ION-TRANSLOCATING OXIDOREDUCTASE COMPLEX SUBUNIT B"/>
    <property type="match status" value="1"/>
</dbReference>
<feature type="domain" description="4Fe-4S ferredoxin-type" evidence="11">
    <location>
        <begin position="127"/>
        <end position="156"/>
    </location>
</feature>
<dbReference type="PROSITE" id="PS00198">
    <property type="entry name" value="4FE4S_FER_1"/>
    <property type="match status" value="1"/>
</dbReference>
<dbReference type="PROSITE" id="PS51656">
    <property type="entry name" value="4FE4S"/>
    <property type="match status" value="1"/>
</dbReference>
<keyword evidence="7 10" id="KW-0408">Iron</keyword>
<dbReference type="Proteomes" id="UP001169719">
    <property type="component" value="Unassembled WGS sequence"/>
</dbReference>
<comment type="function">
    <text evidence="10">Part of a membrane-bound complex that couples electron transfer with translocation of ions across the membrane.</text>
</comment>
<feature type="binding site" evidence="10">
    <location>
        <position position="112"/>
    </location>
    <ligand>
        <name>[4Fe-4S] cluster</name>
        <dbReference type="ChEBI" id="CHEBI:49883"/>
        <label>2</label>
    </ligand>
</feature>
<evidence type="ECO:0000256" key="1">
    <source>
        <dbReference type="ARBA" id="ARBA00022448"/>
    </source>
</evidence>
<keyword evidence="10" id="KW-1003">Cell membrane</keyword>
<keyword evidence="2 10" id="KW-0004">4Fe-4S</keyword>
<keyword evidence="10" id="KW-0997">Cell inner membrane</keyword>
<dbReference type="InterPro" id="IPR017900">
    <property type="entry name" value="4Fe4S_Fe_S_CS"/>
</dbReference>
<sequence>MAVIIFAAMGIGLGLLLGVASRVFLVPGDPLVDRIESLMPGGQCGQCGKAGCRQAAEAMVKGELAPNECPPGGSALSAEITKILGVSLSGSDESVPSLAAINETQCTGCTRCNKACPFDAIVGATKQIHVVIKDTCTGCALCVNACPEQCIELNTQAQSPANWVWPKPILERS</sequence>
<dbReference type="EMBL" id="JAUEOZ010000001">
    <property type="protein sequence ID" value="MDN2481221.1"/>
    <property type="molecule type" value="Genomic_DNA"/>
</dbReference>
<feature type="binding site" evidence="10">
    <location>
        <position position="69"/>
    </location>
    <ligand>
        <name>[4Fe-4S] cluster</name>
        <dbReference type="ChEBI" id="CHEBI:49883"/>
        <label>1</label>
    </ligand>
</feature>
<keyword evidence="1 10" id="KW-0813">Transport</keyword>
<feature type="binding site" evidence="10">
    <location>
        <position position="142"/>
    </location>
    <ligand>
        <name>[4Fe-4S] cluster</name>
        <dbReference type="ChEBI" id="CHEBI:49883"/>
        <label>3</label>
    </ligand>
</feature>
<feature type="binding site" evidence="10">
    <location>
        <position position="116"/>
    </location>
    <ligand>
        <name>[4Fe-4S] cluster</name>
        <dbReference type="ChEBI" id="CHEBI:49883"/>
        <label>3</label>
    </ligand>
</feature>
<evidence type="ECO:0000259" key="11">
    <source>
        <dbReference type="PROSITE" id="PS51379"/>
    </source>
</evidence>
<keyword evidence="6 10" id="KW-0249">Electron transport</keyword>
<keyword evidence="4 10" id="KW-0677">Repeat</keyword>
<dbReference type="Gene3D" id="3.30.70.20">
    <property type="match status" value="1"/>
</dbReference>
<evidence type="ECO:0000256" key="3">
    <source>
        <dbReference type="ARBA" id="ARBA00022723"/>
    </source>
</evidence>
<dbReference type="InterPro" id="IPR016463">
    <property type="entry name" value="RnfB/RsxB_Proteobac"/>
</dbReference>